<feature type="compositionally biased region" description="Basic and acidic residues" evidence="1">
    <location>
        <begin position="28"/>
        <end position="37"/>
    </location>
</feature>
<organism evidence="2 3">
    <name type="scientific">Hemibagrus wyckioides</name>
    <dbReference type="NCBI Taxonomy" id="337641"/>
    <lineage>
        <taxon>Eukaryota</taxon>
        <taxon>Metazoa</taxon>
        <taxon>Chordata</taxon>
        <taxon>Craniata</taxon>
        <taxon>Vertebrata</taxon>
        <taxon>Euteleostomi</taxon>
        <taxon>Actinopterygii</taxon>
        <taxon>Neopterygii</taxon>
        <taxon>Teleostei</taxon>
        <taxon>Ostariophysi</taxon>
        <taxon>Siluriformes</taxon>
        <taxon>Bagridae</taxon>
        <taxon>Hemibagrus</taxon>
    </lineage>
</organism>
<evidence type="ECO:0000313" key="2">
    <source>
        <dbReference type="EMBL" id="KAG7332649.1"/>
    </source>
</evidence>
<reference evidence="2 3" key="1">
    <citation type="submission" date="2021-06" db="EMBL/GenBank/DDBJ databases">
        <title>Chromosome-level genome assembly of the red-tail catfish (Hemibagrus wyckioides).</title>
        <authorList>
            <person name="Shao F."/>
        </authorList>
    </citation>
    <scope>NUCLEOTIDE SEQUENCE [LARGE SCALE GENOMIC DNA]</scope>
    <source>
        <strain evidence="2">EC202008001</strain>
        <tissue evidence="2">Blood</tissue>
    </source>
</reference>
<evidence type="ECO:0000313" key="3">
    <source>
        <dbReference type="Proteomes" id="UP000824219"/>
    </source>
</evidence>
<keyword evidence="3" id="KW-1185">Reference proteome</keyword>
<evidence type="ECO:0000256" key="1">
    <source>
        <dbReference type="SAM" id="MobiDB-lite"/>
    </source>
</evidence>
<dbReference type="EMBL" id="JAHKSW010000005">
    <property type="protein sequence ID" value="KAG7332649.1"/>
    <property type="molecule type" value="Genomic_DNA"/>
</dbReference>
<comment type="caution">
    <text evidence="2">The sequence shown here is derived from an EMBL/GenBank/DDBJ whole genome shotgun (WGS) entry which is preliminary data.</text>
</comment>
<dbReference type="AlphaFoldDB" id="A0A9D3P1Y5"/>
<feature type="region of interest" description="Disordered" evidence="1">
    <location>
        <begin position="28"/>
        <end position="55"/>
    </location>
</feature>
<proteinExistence type="predicted"/>
<accession>A0A9D3P1Y5</accession>
<name>A0A9D3P1Y5_9TELE</name>
<dbReference type="Proteomes" id="UP000824219">
    <property type="component" value="Linkage Group LG05"/>
</dbReference>
<gene>
    <name evidence="2" type="ORF">KOW79_004483</name>
</gene>
<sequence>MAANGGRIMHVRAEITCLPDSLITARPEESSYRDRAHTRTSHHSFRPPAGCSGTHSALQRHWFRTLTSWTRASLINCRVN</sequence>
<protein>
    <submittedName>
        <fullName evidence="2">Uncharacterized protein</fullName>
    </submittedName>
</protein>